<sequence>MKTVRDIVTALACDGATVVSILGALPTYILDAIVIGCEECGGAGLLAKPSGDFPDPGSTFISCPSCHGKSFVVSKEAREAARRVVHIMYHATGAESAEAAEHLIDDATNDIARALLGGEVYEATEVGVVQGADFVIKCGGADLSPQQLVRHGDRIAVLKQGGE</sequence>
<accession>A0A6M3LDS1</accession>
<dbReference type="AlphaFoldDB" id="A0A6M3LDS1"/>
<gene>
    <name evidence="1" type="ORF">MM415A01250_0004</name>
    <name evidence="2" type="ORF">MM415B04291_0012</name>
</gene>
<proteinExistence type="predicted"/>
<name>A0A6M3LDS1_9ZZZZ</name>
<protein>
    <submittedName>
        <fullName evidence="2">Uncharacterized protein</fullName>
    </submittedName>
</protein>
<organism evidence="2">
    <name type="scientific">viral metagenome</name>
    <dbReference type="NCBI Taxonomy" id="1070528"/>
    <lineage>
        <taxon>unclassified sequences</taxon>
        <taxon>metagenomes</taxon>
        <taxon>organismal metagenomes</taxon>
    </lineage>
</organism>
<evidence type="ECO:0000313" key="1">
    <source>
        <dbReference type="EMBL" id="QJA77660.1"/>
    </source>
</evidence>
<dbReference type="EMBL" id="MT142295">
    <property type="protein sequence ID" value="QJA77660.1"/>
    <property type="molecule type" value="Genomic_DNA"/>
</dbReference>
<evidence type="ECO:0000313" key="2">
    <source>
        <dbReference type="EMBL" id="QJA93266.1"/>
    </source>
</evidence>
<dbReference type="EMBL" id="MT143135">
    <property type="protein sequence ID" value="QJA93266.1"/>
    <property type="molecule type" value="Genomic_DNA"/>
</dbReference>
<reference evidence="2" key="1">
    <citation type="submission" date="2020-03" db="EMBL/GenBank/DDBJ databases">
        <title>The deep terrestrial virosphere.</title>
        <authorList>
            <person name="Holmfeldt K."/>
            <person name="Nilsson E."/>
            <person name="Simone D."/>
            <person name="Lopez-Fernandez M."/>
            <person name="Wu X."/>
            <person name="de Brujin I."/>
            <person name="Lundin D."/>
            <person name="Andersson A."/>
            <person name="Bertilsson S."/>
            <person name="Dopson M."/>
        </authorList>
    </citation>
    <scope>NUCLEOTIDE SEQUENCE</scope>
    <source>
        <strain evidence="1">MM415A01250</strain>
        <strain evidence="2">MM415B04291</strain>
    </source>
</reference>